<organism evidence="3 4">
    <name type="scientific">Dysosmobacter welbionis</name>
    <dbReference type="NCBI Taxonomy" id="2093857"/>
    <lineage>
        <taxon>Bacteria</taxon>
        <taxon>Bacillati</taxon>
        <taxon>Bacillota</taxon>
        <taxon>Clostridia</taxon>
        <taxon>Eubacteriales</taxon>
        <taxon>Oscillospiraceae</taxon>
        <taxon>Dysosmobacter</taxon>
    </lineage>
</organism>
<reference evidence="4" key="1">
    <citation type="submission" date="2018-12" db="EMBL/GenBank/DDBJ databases">
        <title>Dusodibacter welbiota gen. nov., sp. nov., isolated from human faeces and emended description of the Oscillibacter genus.</title>
        <authorList>
            <person name="Le Roy T."/>
            <person name="Van der Smissen P."/>
            <person name="Delzenne N."/>
            <person name="Muccioli G."/>
            <person name="Collet J.F."/>
            <person name="Cani P.D."/>
        </authorList>
    </citation>
    <scope>NUCLEOTIDE SEQUENCE [LARGE SCALE GENOMIC DNA]</scope>
    <source>
        <strain evidence="4">J115</strain>
    </source>
</reference>
<evidence type="ECO:0000256" key="1">
    <source>
        <dbReference type="SAM" id="Coils"/>
    </source>
</evidence>
<dbReference type="EMBL" id="CP034413">
    <property type="protein sequence ID" value="QCI58249.1"/>
    <property type="molecule type" value="Genomic_DNA"/>
</dbReference>
<accession>A0A4D7AHL4</accession>
<feature type="region of interest" description="Disordered" evidence="2">
    <location>
        <begin position="66"/>
        <end position="90"/>
    </location>
</feature>
<name>A0A4D7AHL4_9FIRM</name>
<evidence type="ECO:0000313" key="3">
    <source>
        <dbReference type="EMBL" id="QCI58249.1"/>
    </source>
</evidence>
<gene>
    <name evidence="3" type="ORF">EIO64_02575</name>
</gene>
<feature type="compositionally biased region" description="Polar residues" evidence="2">
    <location>
        <begin position="81"/>
        <end position="90"/>
    </location>
</feature>
<keyword evidence="4" id="KW-1185">Reference proteome</keyword>
<proteinExistence type="predicted"/>
<evidence type="ECO:0000313" key="4">
    <source>
        <dbReference type="Proteomes" id="UP000298642"/>
    </source>
</evidence>
<dbReference type="KEGG" id="obj:EIO64_02575"/>
<feature type="compositionally biased region" description="Basic residues" evidence="2">
    <location>
        <begin position="66"/>
        <end position="80"/>
    </location>
</feature>
<evidence type="ECO:0000256" key="2">
    <source>
        <dbReference type="SAM" id="MobiDB-lite"/>
    </source>
</evidence>
<dbReference type="Proteomes" id="UP000298642">
    <property type="component" value="Chromosome"/>
</dbReference>
<sequence>MVTISRAEYECLKAERDELNQKLDWLLEQAHLSRKKLCGAFSERLGEELMNRLRRMFDETEAWLSKRRDKRTKAAAHTRRSLNTPTQTER</sequence>
<feature type="coiled-coil region" evidence="1">
    <location>
        <begin position="2"/>
        <end position="29"/>
    </location>
</feature>
<keyword evidence="1" id="KW-0175">Coiled coil</keyword>
<dbReference type="RefSeq" id="WP_119311172.1">
    <property type="nucleotide sequence ID" value="NZ_CP034413.3"/>
</dbReference>
<protein>
    <submittedName>
        <fullName evidence="3">Uncharacterized protein</fullName>
    </submittedName>
</protein>
<dbReference type="AlphaFoldDB" id="A0A4D7AHL4"/>